<dbReference type="AlphaFoldDB" id="A0A4Q0PGK8"/>
<accession>A0A4Q0PGK8</accession>
<reference evidence="1 2" key="1">
    <citation type="submission" date="2018-07" db="EMBL/GenBank/DDBJ databases">
        <title>Leeuwenhoekiella genomics.</title>
        <authorList>
            <person name="Tahon G."/>
            <person name="Willems A."/>
        </authorList>
    </citation>
    <scope>NUCLEOTIDE SEQUENCE [LARGE SCALE GENOMIC DNA]</scope>
    <source>
        <strain evidence="1 2">LMG 29608</strain>
    </source>
</reference>
<evidence type="ECO:0000313" key="2">
    <source>
        <dbReference type="Proteomes" id="UP000289859"/>
    </source>
</evidence>
<comment type="caution">
    <text evidence="1">The sequence shown here is derived from an EMBL/GenBank/DDBJ whole genome shotgun (WGS) entry which is preliminary data.</text>
</comment>
<name>A0A4Q0PGK8_9FLAO</name>
<proteinExistence type="predicted"/>
<dbReference type="RefSeq" id="WP_128764482.1">
    <property type="nucleotide sequence ID" value="NZ_JBHUOO010000023.1"/>
</dbReference>
<evidence type="ECO:0000313" key="1">
    <source>
        <dbReference type="EMBL" id="RXG25676.1"/>
    </source>
</evidence>
<sequence>MTITHINYRPGENFDAIVELIKSMPPLGIINACDQANVETPKSIGDLCYLKDKKGNYYLARYFDYQDPEPFLILTDYTPPQEGWEDY</sequence>
<keyword evidence="2" id="KW-1185">Reference proteome</keyword>
<protein>
    <submittedName>
        <fullName evidence="1">Uncharacterized protein</fullName>
    </submittedName>
</protein>
<dbReference type="EMBL" id="QOVK01000002">
    <property type="protein sequence ID" value="RXG25676.1"/>
    <property type="molecule type" value="Genomic_DNA"/>
</dbReference>
<organism evidence="1 2">
    <name type="scientific">Leeuwenhoekiella polynyae</name>
    <dbReference type="NCBI Taxonomy" id="1550906"/>
    <lineage>
        <taxon>Bacteria</taxon>
        <taxon>Pseudomonadati</taxon>
        <taxon>Bacteroidota</taxon>
        <taxon>Flavobacteriia</taxon>
        <taxon>Flavobacteriales</taxon>
        <taxon>Flavobacteriaceae</taxon>
        <taxon>Leeuwenhoekiella</taxon>
    </lineage>
</organism>
<dbReference type="Proteomes" id="UP000289859">
    <property type="component" value="Unassembled WGS sequence"/>
</dbReference>
<gene>
    <name evidence="1" type="ORF">DSM02_843</name>
</gene>